<evidence type="ECO:0000313" key="1">
    <source>
        <dbReference type="EMBL" id="JAH07131.1"/>
    </source>
</evidence>
<proteinExistence type="predicted"/>
<reference evidence="1" key="1">
    <citation type="submission" date="2014-11" db="EMBL/GenBank/DDBJ databases">
        <authorList>
            <person name="Amaro Gonzalez C."/>
        </authorList>
    </citation>
    <scope>NUCLEOTIDE SEQUENCE</scope>
</reference>
<name>A0A0E9PR76_ANGAN</name>
<reference evidence="1" key="2">
    <citation type="journal article" date="2015" name="Fish Shellfish Immunol.">
        <title>Early steps in the European eel (Anguilla anguilla)-Vibrio vulnificus interaction in the gills: Role of the RtxA13 toxin.</title>
        <authorList>
            <person name="Callol A."/>
            <person name="Pajuelo D."/>
            <person name="Ebbesson L."/>
            <person name="Teles M."/>
            <person name="MacKenzie S."/>
            <person name="Amaro C."/>
        </authorList>
    </citation>
    <scope>NUCLEOTIDE SEQUENCE</scope>
</reference>
<dbReference type="AlphaFoldDB" id="A0A0E9PR76"/>
<accession>A0A0E9PR76</accession>
<organism evidence="1">
    <name type="scientific">Anguilla anguilla</name>
    <name type="common">European freshwater eel</name>
    <name type="synonym">Muraena anguilla</name>
    <dbReference type="NCBI Taxonomy" id="7936"/>
    <lineage>
        <taxon>Eukaryota</taxon>
        <taxon>Metazoa</taxon>
        <taxon>Chordata</taxon>
        <taxon>Craniata</taxon>
        <taxon>Vertebrata</taxon>
        <taxon>Euteleostomi</taxon>
        <taxon>Actinopterygii</taxon>
        <taxon>Neopterygii</taxon>
        <taxon>Teleostei</taxon>
        <taxon>Anguilliformes</taxon>
        <taxon>Anguillidae</taxon>
        <taxon>Anguilla</taxon>
    </lineage>
</organism>
<dbReference type="EMBL" id="GBXM01101446">
    <property type="protein sequence ID" value="JAH07131.1"/>
    <property type="molecule type" value="Transcribed_RNA"/>
</dbReference>
<sequence>MNLSFLNPVFIHMFNFTPVLIGKLYLWAHQSLSSKASSPSHPFSLQSITRFSCTVIASFCHCVHFNW</sequence>
<protein>
    <submittedName>
        <fullName evidence="1">Uncharacterized protein</fullName>
    </submittedName>
</protein>